<dbReference type="PROSITE" id="PS00595">
    <property type="entry name" value="AA_TRANSFER_CLASS_5"/>
    <property type="match status" value="1"/>
</dbReference>
<dbReference type="InterPro" id="IPR000192">
    <property type="entry name" value="Aminotrans_V_dom"/>
</dbReference>
<comment type="cofactor">
    <cofactor evidence="1 10">
        <name>pyridoxal 5'-phosphate</name>
        <dbReference type="ChEBI" id="CHEBI:597326"/>
    </cofactor>
</comment>
<evidence type="ECO:0000256" key="2">
    <source>
        <dbReference type="ARBA" id="ARBA00006490"/>
    </source>
</evidence>
<dbReference type="SUPFAM" id="SSF53383">
    <property type="entry name" value="PLP-dependent transferases"/>
    <property type="match status" value="1"/>
</dbReference>
<name>A0A7C8BQG7_9ACTN</name>
<dbReference type="InterPro" id="IPR015424">
    <property type="entry name" value="PyrdxlP-dep_Trfase"/>
</dbReference>
<dbReference type="GO" id="GO:0051536">
    <property type="term" value="F:iron-sulfur cluster binding"/>
    <property type="evidence" value="ECO:0007669"/>
    <property type="project" value="UniProtKB-KW"/>
</dbReference>
<evidence type="ECO:0000256" key="5">
    <source>
        <dbReference type="ARBA" id="ARBA00022723"/>
    </source>
</evidence>
<evidence type="ECO:0000313" key="13">
    <source>
        <dbReference type="Proteomes" id="UP000479639"/>
    </source>
</evidence>
<evidence type="ECO:0000256" key="6">
    <source>
        <dbReference type="ARBA" id="ARBA00022898"/>
    </source>
</evidence>
<dbReference type="Proteomes" id="UP000479639">
    <property type="component" value="Unassembled WGS sequence"/>
</dbReference>
<dbReference type="GO" id="GO:0046872">
    <property type="term" value="F:metal ion binding"/>
    <property type="evidence" value="ECO:0007669"/>
    <property type="project" value="UniProtKB-KW"/>
</dbReference>
<dbReference type="InterPro" id="IPR016454">
    <property type="entry name" value="Cysteine_dSase"/>
</dbReference>
<evidence type="ECO:0000256" key="7">
    <source>
        <dbReference type="ARBA" id="ARBA00023004"/>
    </source>
</evidence>
<dbReference type="PANTHER" id="PTHR11601">
    <property type="entry name" value="CYSTEINE DESULFURYLASE FAMILY MEMBER"/>
    <property type="match status" value="1"/>
</dbReference>
<evidence type="ECO:0000256" key="4">
    <source>
        <dbReference type="ARBA" id="ARBA00022679"/>
    </source>
</evidence>
<dbReference type="InterPro" id="IPR015422">
    <property type="entry name" value="PyrdxlP-dep_Trfase_small"/>
</dbReference>
<dbReference type="InterPro" id="IPR015421">
    <property type="entry name" value="PyrdxlP-dep_Trfase_major"/>
</dbReference>
<keyword evidence="4" id="KW-0808">Transferase</keyword>
<dbReference type="Pfam" id="PF00266">
    <property type="entry name" value="Aminotran_5"/>
    <property type="match status" value="1"/>
</dbReference>
<dbReference type="InterPro" id="IPR020578">
    <property type="entry name" value="Aminotrans_V_PyrdxlP_BS"/>
</dbReference>
<dbReference type="PANTHER" id="PTHR11601:SF34">
    <property type="entry name" value="CYSTEINE DESULFURASE"/>
    <property type="match status" value="1"/>
</dbReference>
<evidence type="ECO:0000256" key="8">
    <source>
        <dbReference type="ARBA" id="ARBA00023014"/>
    </source>
</evidence>
<sequence>MDNATEFPVYLDYAATAPLGEEAARAMEPFWMPGPANLPAGANANALYGAGRAAFDAMEGARRRLARALGARRPDEIVFTSGATEADDAAIAGLVAAARDQRRLAGQGGRPVHVITSAIEHDAVLAPCRRLESEGVRVTYLRPNRQGFIEARVLEEALTPDTVLVSVQAANSEVGSIQPIAELAALAHGAGALFHTDAVQALGKMPLDLEALAVDAASFSAHKIGGPKGVGALYLKARTPFAPFLLGGGQEGGRRSGTQNVAGIVGFAAACEAAQGCQEDESARLRALRDRLYGALGALGGFQATVEVDPGSRDFLPNIVHVLADEWESETMVLRFDQLGFCVAGGSACSSHSLEPSHVLKAMGIGGDEVYNALRISMGRYTTEADIDAFAKAAQKVLNW</sequence>
<keyword evidence="8" id="KW-0411">Iron-sulfur</keyword>
<dbReference type="RefSeq" id="WP_151431184.1">
    <property type="nucleotide sequence ID" value="NZ_JANJZI010000009.1"/>
</dbReference>
<comment type="catalytic activity">
    <reaction evidence="9">
        <text>(sulfur carrier)-H + L-cysteine = (sulfur carrier)-SH + L-alanine</text>
        <dbReference type="Rhea" id="RHEA:43892"/>
        <dbReference type="Rhea" id="RHEA-COMP:14737"/>
        <dbReference type="Rhea" id="RHEA-COMP:14739"/>
        <dbReference type="ChEBI" id="CHEBI:29917"/>
        <dbReference type="ChEBI" id="CHEBI:35235"/>
        <dbReference type="ChEBI" id="CHEBI:57972"/>
        <dbReference type="ChEBI" id="CHEBI:64428"/>
        <dbReference type="EC" id="2.8.1.7"/>
    </reaction>
</comment>
<dbReference type="EMBL" id="WAJS01000025">
    <property type="protein sequence ID" value="KAB1644296.1"/>
    <property type="molecule type" value="Genomic_DNA"/>
</dbReference>
<comment type="similarity">
    <text evidence="2">Belongs to the class-V pyridoxal-phosphate-dependent aminotransferase family. NifS/IscS subfamily.</text>
</comment>
<evidence type="ECO:0000256" key="9">
    <source>
        <dbReference type="ARBA" id="ARBA00050776"/>
    </source>
</evidence>
<evidence type="ECO:0000256" key="1">
    <source>
        <dbReference type="ARBA" id="ARBA00001933"/>
    </source>
</evidence>
<feature type="domain" description="Aminotransferase class V" evidence="11">
    <location>
        <begin position="9"/>
        <end position="390"/>
    </location>
</feature>
<keyword evidence="5" id="KW-0479">Metal-binding</keyword>
<dbReference type="PIRSF" id="PIRSF005572">
    <property type="entry name" value="NifS"/>
    <property type="match status" value="1"/>
</dbReference>
<accession>A0A7C8BQG7</accession>
<dbReference type="FunFam" id="3.40.640.10:FF:000084">
    <property type="entry name" value="IscS-like cysteine desulfurase"/>
    <property type="match status" value="1"/>
</dbReference>
<keyword evidence="13" id="KW-1185">Reference proteome</keyword>
<comment type="caution">
    <text evidence="12">The sequence shown here is derived from an EMBL/GenBank/DDBJ whole genome shotgun (WGS) entry which is preliminary data.</text>
</comment>
<evidence type="ECO:0000313" key="12">
    <source>
        <dbReference type="EMBL" id="KAB1644296.1"/>
    </source>
</evidence>
<dbReference type="GO" id="GO:0031071">
    <property type="term" value="F:cysteine desulfurase activity"/>
    <property type="evidence" value="ECO:0007669"/>
    <property type="project" value="UniProtKB-EC"/>
</dbReference>
<keyword evidence="6" id="KW-0663">Pyridoxal phosphate</keyword>
<dbReference type="AlphaFoldDB" id="A0A7C8BQG7"/>
<dbReference type="Gene3D" id="3.40.640.10">
    <property type="entry name" value="Type I PLP-dependent aspartate aminotransferase-like (Major domain)"/>
    <property type="match status" value="1"/>
</dbReference>
<keyword evidence="7" id="KW-0408">Iron</keyword>
<gene>
    <name evidence="12" type="ORF">F8D48_08430</name>
</gene>
<evidence type="ECO:0000256" key="3">
    <source>
        <dbReference type="ARBA" id="ARBA00012239"/>
    </source>
</evidence>
<reference evidence="12 13" key="1">
    <citation type="submission" date="2019-09" db="EMBL/GenBank/DDBJ databases">
        <title>Whole genome shotgun sequencing (WGS) of Ellagibacter isourolithinifaciens DSM 104140(T) and Adlercreutzia muris DSM 29508(T).</title>
        <authorList>
            <person name="Stoll D.A."/>
            <person name="Danylec N."/>
            <person name="Huch M."/>
        </authorList>
    </citation>
    <scope>NUCLEOTIDE SEQUENCE [LARGE SCALE GENOMIC DNA]</scope>
    <source>
        <strain evidence="12 13">DSM 29508</strain>
    </source>
</reference>
<dbReference type="EC" id="2.8.1.7" evidence="3"/>
<evidence type="ECO:0000259" key="11">
    <source>
        <dbReference type="Pfam" id="PF00266"/>
    </source>
</evidence>
<proteinExistence type="inferred from homology"/>
<dbReference type="Gene3D" id="3.90.1150.10">
    <property type="entry name" value="Aspartate Aminotransferase, domain 1"/>
    <property type="match status" value="1"/>
</dbReference>
<organism evidence="12 13">
    <name type="scientific">Adlercreutzia muris</name>
    <dbReference type="NCBI Taxonomy" id="1796610"/>
    <lineage>
        <taxon>Bacteria</taxon>
        <taxon>Bacillati</taxon>
        <taxon>Actinomycetota</taxon>
        <taxon>Coriobacteriia</taxon>
        <taxon>Eggerthellales</taxon>
        <taxon>Eggerthellaceae</taxon>
        <taxon>Adlercreutzia</taxon>
    </lineage>
</organism>
<evidence type="ECO:0000256" key="10">
    <source>
        <dbReference type="RuleBase" id="RU004504"/>
    </source>
</evidence>
<dbReference type="Gene3D" id="1.10.260.50">
    <property type="match status" value="1"/>
</dbReference>
<protein>
    <recommendedName>
        <fullName evidence="3">cysteine desulfurase</fullName>
        <ecNumber evidence="3">2.8.1.7</ecNumber>
    </recommendedName>
</protein>